<evidence type="ECO:0000313" key="3">
    <source>
        <dbReference type="Proteomes" id="UP000887013"/>
    </source>
</evidence>
<keyword evidence="3" id="KW-1185">Reference proteome</keyword>
<dbReference type="EMBL" id="BMAW01103087">
    <property type="protein sequence ID" value="GFT07335.1"/>
    <property type="molecule type" value="Genomic_DNA"/>
</dbReference>
<protein>
    <submittedName>
        <fullName evidence="2">Uncharacterized protein</fullName>
    </submittedName>
</protein>
<feature type="region of interest" description="Disordered" evidence="1">
    <location>
        <begin position="51"/>
        <end position="81"/>
    </location>
</feature>
<dbReference type="Proteomes" id="UP000887013">
    <property type="component" value="Unassembled WGS sequence"/>
</dbReference>
<organism evidence="2 3">
    <name type="scientific">Nephila pilipes</name>
    <name type="common">Giant wood spider</name>
    <name type="synonym">Nephila maculata</name>
    <dbReference type="NCBI Taxonomy" id="299642"/>
    <lineage>
        <taxon>Eukaryota</taxon>
        <taxon>Metazoa</taxon>
        <taxon>Ecdysozoa</taxon>
        <taxon>Arthropoda</taxon>
        <taxon>Chelicerata</taxon>
        <taxon>Arachnida</taxon>
        <taxon>Araneae</taxon>
        <taxon>Araneomorphae</taxon>
        <taxon>Entelegynae</taxon>
        <taxon>Araneoidea</taxon>
        <taxon>Nephilidae</taxon>
        <taxon>Nephila</taxon>
    </lineage>
</organism>
<comment type="caution">
    <text evidence="2">The sequence shown here is derived from an EMBL/GenBank/DDBJ whole genome shotgun (WGS) entry which is preliminary data.</text>
</comment>
<proteinExistence type="predicted"/>
<evidence type="ECO:0000313" key="2">
    <source>
        <dbReference type="EMBL" id="GFT07335.1"/>
    </source>
</evidence>
<reference evidence="2" key="1">
    <citation type="submission" date="2020-08" db="EMBL/GenBank/DDBJ databases">
        <title>Multicomponent nature underlies the extraordinary mechanical properties of spider dragline silk.</title>
        <authorList>
            <person name="Kono N."/>
            <person name="Nakamura H."/>
            <person name="Mori M."/>
            <person name="Yoshida Y."/>
            <person name="Ohtoshi R."/>
            <person name="Malay A.D."/>
            <person name="Moran D.A.P."/>
            <person name="Tomita M."/>
            <person name="Numata K."/>
            <person name="Arakawa K."/>
        </authorList>
    </citation>
    <scope>NUCLEOTIDE SEQUENCE</scope>
</reference>
<evidence type="ECO:0000256" key="1">
    <source>
        <dbReference type="SAM" id="MobiDB-lite"/>
    </source>
</evidence>
<name>A0A8X6NDA9_NEPPI</name>
<sequence>MHRQRGTPKPSRRQLVLPATMQARRFIRSAHFRGFWVRDFFFLSLSRELGVESEKVFSRRRPSGGRQSSGGAPLATPPEDSRLAILPKNRYFEMY</sequence>
<dbReference type="AlphaFoldDB" id="A0A8X6NDA9"/>
<accession>A0A8X6NDA9</accession>
<gene>
    <name evidence="2" type="ORF">NPIL_492791</name>
</gene>